<evidence type="ECO:0000313" key="4">
    <source>
        <dbReference type="Proteomes" id="UP000002051"/>
    </source>
</evidence>
<sequence length="104" mass="11745">MLSDVERFLGKYPLPFHRPSPASSQPLASPSHPTPSMHRSMCNEEENGDYREEDEEVKENNPHLMPERDANGNIIVRPYGRVLTLLAMQLLMMSLRAPDTVCGP</sequence>
<dbReference type="HOGENOM" id="CLU_2254178_0_0_1"/>
<reference evidence="2 4" key="1">
    <citation type="journal article" date="2011" name="Nature">
        <title>The Medicago genome provides insight into the evolution of rhizobial symbioses.</title>
        <authorList>
            <person name="Young N.D."/>
            <person name="Debelle F."/>
            <person name="Oldroyd G.E."/>
            <person name="Geurts R."/>
            <person name="Cannon S.B."/>
            <person name="Udvardi M.K."/>
            <person name="Benedito V.A."/>
            <person name="Mayer K.F."/>
            <person name="Gouzy J."/>
            <person name="Schoof H."/>
            <person name="Van de Peer Y."/>
            <person name="Proost S."/>
            <person name="Cook D.R."/>
            <person name="Meyers B.C."/>
            <person name="Spannagl M."/>
            <person name="Cheung F."/>
            <person name="De Mita S."/>
            <person name="Krishnakumar V."/>
            <person name="Gundlach H."/>
            <person name="Zhou S."/>
            <person name="Mudge J."/>
            <person name="Bharti A.K."/>
            <person name="Murray J.D."/>
            <person name="Naoumkina M.A."/>
            <person name="Rosen B."/>
            <person name="Silverstein K.A."/>
            <person name="Tang H."/>
            <person name="Rombauts S."/>
            <person name="Zhao P.X."/>
            <person name="Zhou P."/>
            <person name="Barbe V."/>
            <person name="Bardou P."/>
            <person name="Bechner M."/>
            <person name="Bellec A."/>
            <person name="Berger A."/>
            <person name="Berges H."/>
            <person name="Bidwell S."/>
            <person name="Bisseling T."/>
            <person name="Choisne N."/>
            <person name="Couloux A."/>
            <person name="Denny R."/>
            <person name="Deshpande S."/>
            <person name="Dai X."/>
            <person name="Doyle J.J."/>
            <person name="Dudez A.M."/>
            <person name="Farmer A.D."/>
            <person name="Fouteau S."/>
            <person name="Franken C."/>
            <person name="Gibelin C."/>
            <person name="Gish J."/>
            <person name="Goldstein S."/>
            <person name="Gonzalez A.J."/>
            <person name="Green P.J."/>
            <person name="Hallab A."/>
            <person name="Hartog M."/>
            <person name="Hua A."/>
            <person name="Humphray S.J."/>
            <person name="Jeong D.H."/>
            <person name="Jing Y."/>
            <person name="Jocker A."/>
            <person name="Kenton S.M."/>
            <person name="Kim D.J."/>
            <person name="Klee K."/>
            <person name="Lai H."/>
            <person name="Lang C."/>
            <person name="Lin S."/>
            <person name="Macmil S.L."/>
            <person name="Magdelenat G."/>
            <person name="Matthews L."/>
            <person name="McCorrison J."/>
            <person name="Monaghan E.L."/>
            <person name="Mun J.H."/>
            <person name="Najar F.Z."/>
            <person name="Nicholson C."/>
            <person name="Noirot C."/>
            <person name="O'Bleness M."/>
            <person name="Paule C.R."/>
            <person name="Poulain J."/>
            <person name="Prion F."/>
            <person name="Qin B."/>
            <person name="Qu C."/>
            <person name="Retzel E.F."/>
            <person name="Riddle C."/>
            <person name="Sallet E."/>
            <person name="Samain S."/>
            <person name="Samson N."/>
            <person name="Sanders I."/>
            <person name="Saurat O."/>
            <person name="Scarpelli C."/>
            <person name="Schiex T."/>
            <person name="Segurens B."/>
            <person name="Severin A.J."/>
            <person name="Sherrier D.J."/>
            <person name="Shi R."/>
            <person name="Sims S."/>
            <person name="Singer S.R."/>
            <person name="Sinharoy S."/>
            <person name="Sterck L."/>
            <person name="Viollet A."/>
            <person name="Wang B.B."/>
            <person name="Wang K."/>
            <person name="Wang M."/>
            <person name="Wang X."/>
            <person name="Warfsmann J."/>
            <person name="Weissenbach J."/>
            <person name="White D.D."/>
            <person name="White J.D."/>
            <person name="Wiley G.B."/>
            <person name="Wincker P."/>
            <person name="Xing Y."/>
            <person name="Yang L."/>
            <person name="Yao Z."/>
            <person name="Ying F."/>
            <person name="Zhai J."/>
            <person name="Zhou L."/>
            <person name="Zuber A."/>
            <person name="Denarie J."/>
            <person name="Dixon R.A."/>
            <person name="May G.D."/>
            <person name="Schwartz D.C."/>
            <person name="Rogers J."/>
            <person name="Quetier F."/>
            <person name="Town C.D."/>
            <person name="Roe B.A."/>
        </authorList>
    </citation>
    <scope>NUCLEOTIDE SEQUENCE [LARGE SCALE GENOMIC DNA]</scope>
    <source>
        <strain evidence="2">A17</strain>
        <strain evidence="3 4">cv. Jemalong A17</strain>
    </source>
</reference>
<gene>
    <name evidence="2" type="ordered locus">MTR_8g106190</name>
</gene>
<dbReference type="EnsemblPlants" id="AET05495">
    <property type="protein sequence ID" value="AET05495"/>
    <property type="gene ID" value="MTR_8g106190"/>
</dbReference>
<dbReference type="Proteomes" id="UP000002051">
    <property type="component" value="Chromosome 8"/>
</dbReference>
<accession>G7LCC8</accession>
<feature type="compositionally biased region" description="Basic and acidic residues" evidence="1">
    <location>
        <begin position="58"/>
        <end position="69"/>
    </location>
</feature>
<reference evidence="2 4" key="2">
    <citation type="journal article" date="2014" name="BMC Genomics">
        <title>An improved genome release (version Mt4.0) for the model legume Medicago truncatula.</title>
        <authorList>
            <person name="Tang H."/>
            <person name="Krishnakumar V."/>
            <person name="Bidwell S."/>
            <person name="Rosen B."/>
            <person name="Chan A."/>
            <person name="Zhou S."/>
            <person name="Gentzbittel L."/>
            <person name="Childs K.L."/>
            <person name="Yandell M."/>
            <person name="Gundlach H."/>
            <person name="Mayer K.F."/>
            <person name="Schwartz D.C."/>
            <person name="Town C.D."/>
        </authorList>
    </citation>
    <scope>GENOME REANNOTATION</scope>
    <source>
        <strain evidence="3 4">cv. Jemalong A17</strain>
    </source>
</reference>
<name>G7LCC8_MEDTR</name>
<evidence type="ECO:0000313" key="2">
    <source>
        <dbReference type="EMBL" id="AET05495.2"/>
    </source>
</evidence>
<feature type="compositionally biased region" description="Acidic residues" evidence="1">
    <location>
        <begin position="43"/>
        <end position="57"/>
    </location>
</feature>
<organism evidence="2 4">
    <name type="scientific">Medicago truncatula</name>
    <name type="common">Barrel medic</name>
    <name type="synonym">Medicago tribuloides</name>
    <dbReference type="NCBI Taxonomy" id="3880"/>
    <lineage>
        <taxon>Eukaryota</taxon>
        <taxon>Viridiplantae</taxon>
        <taxon>Streptophyta</taxon>
        <taxon>Embryophyta</taxon>
        <taxon>Tracheophyta</taxon>
        <taxon>Spermatophyta</taxon>
        <taxon>Magnoliopsida</taxon>
        <taxon>eudicotyledons</taxon>
        <taxon>Gunneridae</taxon>
        <taxon>Pentapetalae</taxon>
        <taxon>rosids</taxon>
        <taxon>fabids</taxon>
        <taxon>Fabales</taxon>
        <taxon>Fabaceae</taxon>
        <taxon>Papilionoideae</taxon>
        <taxon>50 kb inversion clade</taxon>
        <taxon>NPAAA clade</taxon>
        <taxon>Hologalegina</taxon>
        <taxon>IRL clade</taxon>
        <taxon>Trifolieae</taxon>
        <taxon>Medicago</taxon>
    </lineage>
</organism>
<evidence type="ECO:0000256" key="1">
    <source>
        <dbReference type="SAM" id="MobiDB-lite"/>
    </source>
</evidence>
<keyword evidence="4" id="KW-1185">Reference proteome</keyword>
<accession>A0A0C3Y8A1</accession>
<protein>
    <submittedName>
        <fullName evidence="2 3">Uncharacterized protein</fullName>
    </submittedName>
</protein>
<dbReference type="EMBL" id="CM001224">
    <property type="protein sequence ID" value="AET05495.2"/>
    <property type="molecule type" value="Genomic_DNA"/>
</dbReference>
<evidence type="ECO:0000313" key="3">
    <source>
        <dbReference type="EnsemblPlants" id="AET05495"/>
    </source>
</evidence>
<feature type="compositionally biased region" description="Low complexity" evidence="1">
    <location>
        <begin position="19"/>
        <end position="31"/>
    </location>
</feature>
<proteinExistence type="predicted"/>
<feature type="region of interest" description="Disordered" evidence="1">
    <location>
        <begin position="12"/>
        <end position="69"/>
    </location>
</feature>
<dbReference type="PaxDb" id="3880-AET05495"/>
<dbReference type="AlphaFoldDB" id="G7LCC8"/>
<reference evidence="3" key="3">
    <citation type="submission" date="2015-04" db="UniProtKB">
        <authorList>
            <consortium name="EnsemblPlants"/>
        </authorList>
    </citation>
    <scope>IDENTIFICATION</scope>
    <source>
        <strain evidence="3">cv. Jemalong A17</strain>
    </source>
</reference>